<sequence length="109" mass="12178">MTNANSSPDDLTGHEQFEELDPLLPFADLVHSLTDYEKQRVNSETGQVLTVEAIKVDMPIELRVTVDDAGQVTLKGAAPTQRTTTTVLPVFHRMQLRIVEDHGEERHGQ</sequence>
<keyword evidence="2" id="KW-1185">Reference proteome</keyword>
<reference evidence="1 2" key="1">
    <citation type="journal article" date="2020" name="Microb. Ecol.">
        <title>Ecogenomics of the Marine Benthic Filamentous Cyanobacterium Adonisia.</title>
        <authorList>
            <person name="Walter J.M."/>
            <person name="Coutinho F.H."/>
            <person name="Leomil L."/>
            <person name="Hargreaves P.I."/>
            <person name="Campeao M.E."/>
            <person name="Vieira V.V."/>
            <person name="Silva B.S."/>
            <person name="Fistarol G.O."/>
            <person name="Salomon P.S."/>
            <person name="Sawabe T."/>
            <person name="Mino S."/>
            <person name="Hosokawa M."/>
            <person name="Miyashita H."/>
            <person name="Maruyama F."/>
            <person name="van Verk M.C."/>
            <person name="Dutilh B.E."/>
            <person name="Thompson C.C."/>
            <person name="Thompson F.L."/>
        </authorList>
    </citation>
    <scope>NUCLEOTIDE SEQUENCE [LARGE SCALE GENOMIC DNA]</scope>
    <source>
        <strain evidence="1 2">CCMR0081</strain>
    </source>
</reference>
<dbReference type="AlphaFoldDB" id="A0A6M0RIA1"/>
<dbReference type="Proteomes" id="UP000481033">
    <property type="component" value="Unassembled WGS sequence"/>
</dbReference>
<comment type="caution">
    <text evidence="1">The sequence shown here is derived from an EMBL/GenBank/DDBJ whole genome shotgun (WGS) entry which is preliminary data.</text>
</comment>
<accession>A0A6M0RIA1</accession>
<dbReference type="EMBL" id="QXHD01000004">
    <property type="protein sequence ID" value="NEZ55934.1"/>
    <property type="molecule type" value="Genomic_DNA"/>
</dbReference>
<protein>
    <submittedName>
        <fullName evidence="1">Uncharacterized protein</fullName>
    </submittedName>
</protein>
<gene>
    <name evidence="1" type="ORF">DXZ20_09670</name>
</gene>
<evidence type="ECO:0000313" key="1">
    <source>
        <dbReference type="EMBL" id="NEZ55934.1"/>
    </source>
</evidence>
<organism evidence="1 2">
    <name type="scientific">Adonisia turfae CCMR0081</name>
    <dbReference type="NCBI Taxonomy" id="2292702"/>
    <lineage>
        <taxon>Bacteria</taxon>
        <taxon>Bacillati</taxon>
        <taxon>Cyanobacteriota</taxon>
        <taxon>Adonisia</taxon>
        <taxon>Adonisia turfae</taxon>
    </lineage>
</organism>
<name>A0A6M0RIA1_9CYAN</name>
<proteinExistence type="predicted"/>
<evidence type="ECO:0000313" key="2">
    <source>
        <dbReference type="Proteomes" id="UP000481033"/>
    </source>
</evidence>